<dbReference type="EMBL" id="LR792683">
    <property type="protein sequence ID" value="CAB3395997.1"/>
    <property type="molecule type" value="Genomic_DNA"/>
</dbReference>
<protein>
    <submittedName>
        <fullName evidence="1">Uncharacterized protein</fullName>
    </submittedName>
</protein>
<name>A0A6F9EHV2_9BACL</name>
<dbReference type="RefSeq" id="WP_170086488.1">
    <property type="nucleotide sequence ID" value="NZ_CP047972.1"/>
</dbReference>
<reference evidence="1 2" key="1">
    <citation type="submission" date="2020-04" db="EMBL/GenBank/DDBJ databases">
        <authorList>
            <person name="Hogendoorn C."/>
        </authorList>
    </citation>
    <scope>NUCLEOTIDE SEQUENCE [LARGE SCALE GENOMIC DNA]</scope>
    <source>
        <strain evidence="1">COOX1</strain>
    </source>
</reference>
<dbReference type="InterPro" id="IPR045527">
    <property type="entry name" value="DUF6470"/>
</dbReference>
<dbReference type="Pfam" id="PF20074">
    <property type="entry name" value="DUF6470"/>
    <property type="match status" value="1"/>
</dbReference>
<proteinExistence type="predicted"/>
<evidence type="ECO:0000313" key="2">
    <source>
        <dbReference type="Proteomes" id="UP000502196"/>
    </source>
</evidence>
<dbReference type="AlphaFoldDB" id="A0A6F9EHV2"/>
<evidence type="ECO:0000313" key="1">
    <source>
        <dbReference type="EMBL" id="CAB3395997.1"/>
    </source>
</evidence>
<dbReference type="Proteomes" id="UP000502196">
    <property type="component" value="Chromosome"/>
</dbReference>
<gene>
    <name evidence="1" type="ORF">COOX1_3243</name>
</gene>
<accession>A0A6F9EHV2</accession>
<sequence>MIPQIQIHQQFAQIGLRTDPAQWQISSPSAELNLRQEQPRVEIRQIPGTLEVDQSEAFAQAGLMSIFELTRSEAARASQINFDGIAETARWGDRFAHIERSGNPIADWAWRDVTGPSDWVPALVPQPFSVHIRYEPGRAEIQVQPGRVVLDPAVHLPEVSFNLGRVERTLLQPSAVVVTPPPLPGLLVDERR</sequence>
<organism evidence="1 2">
    <name type="scientific">Kyrpidia spormannii</name>
    <dbReference type="NCBI Taxonomy" id="2055160"/>
    <lineage>
        <taxon>Bacteria</taxon>
        <taxon>Bacillati</taxon>
        <taxon>Bacillota</taxon>
        <taxon>Bacilli</taxon>
        <taxon>Bacillales</taxon>
        <taxon>Alicyclobacillaceae</taxon>
        <taxon>Kyrpidia</taxon>
    </lineage>
</organism>